<keyword evidence="3" id="KW-1185">Reference proteome</keyword>
<dbReference type="OrthoDB" id="3820697at2"/>
<dbReference type="GO" id="GO:0009231">
    <property type="term" value="P:riboflavin biosynthetic process"/>
    <property type="evidence" value="ECO:0007669"/>
    <property type="project" value="InterPro"/>
</dbReference>
<gene>
    <name evidence="2" type="ORF">SAMN04488561_2731</name>
</gene>
<dbReference type="RefSeq" id="WP_069113479.1">
    <property type="nucleotide sequence ID" value="NZ_FNUC01000003.1"/>
</dbReference>
<dbReference type="STRING" id="561176.SAMN04488561_2731"/>
<dbReference type="InterPro" id="IPR024072">
    <property type="entry name" value="DHFR-like_dom_sf"/>
</dbReference>
<name>A0A1H5LTE1_9ACTN</name>
<dbReference type="AlphaFoldDB" id="A0A1H5LTE1"/>
<dbReference type="Gene3D" id="3.40.430.10">
    <property type="entry name" value="Dihydrofolate Reductase, subunit A"/>
    <property type="match status" value="1"/>
</dbReference>
<feature type="domain" description="Bacterial bifunctional deaminase-reductase C-terminal" evidence="1">
    <location>
        <begin position="3"/>
        <end position="172"/>
    </location>
</feature>
<organism evidence="2 3">
    <name type="scientific">Jiangella alba</name>
    <dbReference type="NCBI Taxonomy" id="561176"/>
    <lineage>
        <taxon>Bacteria</taxon>
        <taxon>Bacillati</taxon>
        <taxon>Actinomycetota</taxon>
        <taxon>Actinomycetes</taxon>
        <taxon>Jiangellales</taxon>
        <taxon>Jiangellaceae</taxon>
        <taxon>Jiangella</taxon>
    </lineage>
</organism>
<dbReference type="EMBL" id="FNUC01000003">
    <property type="protein sequence ID" value="SEE79681.1"/>
    <property type="molecule type" value="Genomic_DNA"/>
</dbReference>
<dbReference type="GO" id="GO:0008703">
    <property type="term" value="F:5-amino-6-(5-phosphoribosylamino)uracil reductase activity"/>
    <property type="evidence" value="ECO:0007669"/>
    <property type="project" value="InterPro"/>
</dbReference>
<dbReference type="SUPFAM" id="SSF53597">
    <property type="entry name" value="Dihydrofolate reductase-like"/>
    <property type="match status" value="1"/>
</dbReference>
<evidence type="ECO:0000259" key="1">
    <source>
        <dbReference type="Pfam" id="PF01872"/>
    </source>
</evidence>
<dbReference type="Pfam" id="PF01872">
    <property type="entry name" value="RibD_C"/>
    <property type="match status" value="1"/>
</dbReference>
<dbReference type="InterPro" id="IPR002734">
    <property type="entry name" value="RibDG_C"/>
</dbReference>
<dbReference type="Proteomes" id="UP000181980">
    <property type="component" value="Unassembled WGS sequence"/>
</dbReference>
<evidence type="ECO:0000313" key="2">
    <source>
        <dbReference type="EMBL" id="SEE79681.1"/>
    </source>
</evidence>
<reference evidence="3" key="1">
    <citation type="submission" date="2016-10" db="EMBL/GenBank/DDBJ databases">
        <authorList>
            <person name="Varghese N."/>
            <person name="Submissions S."/>
        </authorList>
    </citation>
    <scope>NUCLEOTIDE SEQUENCE [LARGE SCALE GENOMIC DNA]</scope>
    <source>
        <strain evidence="3">DSM 45237</strain>
    </source>
</reference>
<sequence>MSVFTALSVSVDGYVTGPDPSPEQALGRGGQRLFDWYFDGDVPSRVFDGFRLSAPSAAVFDDLASRDGAVICGRTTYDHSGGFGGGSPHPTAPLVVLTHRPVPEASAAQTVAGGIEEAVARAAELAGDLDVGLMGTGVTAAALAAGLLDEVTLHQVPVLLGGGTPFFHAWPESQALERVRVVEAPGVTHLTFRVVR</sequence>
<proteinExistence type="predicted"/>
<protein>
    <submittedName>
        <fullName evidence="2">Dihydrofolate reductase</fullName>
    </submittedName>
</protein>
<evidence type="ECO:0000313" key="3">
    <source>
        <dbReference type="Proteomes" id="UP000181980"/>
    </source>
</evidence>
<accession>A0A1H5LTE1</accession>